<evidence type="ECO:0000256" key="1">
    <source>
        <dbReference type="SAM" id="Phobius"/>
    </source>
</evidence>
<reference evidence="2" key="1">
    <citation type="journal article" date="2023" name="Mol. Phylogenet. Evol.">
        <title>Genome-scale phylogeny and comparative genomics of the fungal order Sordariales.</title>
        <authorList>
            <person name="Hensen N."/>
            <person name="Bonometti L."/>
            <person name="Westerberg I."/>
            <person name="Brannstrom I.O."/>
            <person name="Guillou S."/>
            <person name="Cros-Aarteil S."/>
            <person name="Calhoun S."/>
            <person name="Haridas S."/>
            <person name="Kuo A."/>
            <person name="Mondo S."/>
            <person name="Pangilinan J."/>
            <person name="Riley R."/>
            <person name="LaButti K."/>
            <person name="Andreopoulos B."/>
            <person name="Lipzen A."/>
            <person name="Chen C."/>
            <person name="Yan M."/>
            <person name="Daum C."/>
            <person name="Ng V."/>
            <person name="Clum A."/>
            <person name="Steindorff A."/>
            <person name="Ohm R.A."/>
            <person name="Martin F."/>
            <person name="Silar P."/>
            <person name="Natvig D.O."/>
            <person name="Lalanne C."/>
            <person name="Gautier V."/>
            <person name="Ament-Velasquez S.L."/>
            <person name="Kruys A."/>
            <person name="Hutchinson M.I."/>
            <person name="Powell A.J."/>
            <person name="Barry K."/>
            <person name="Miller A.N."/>
            <person name="Grigoriev I.V."/>
            <person name="Debuchy R."/>
            <person name="Gladieux P."/>
            <person name="Hiltunen Thoren M."/>
            <person name="Johannesson H."/>
        </authorList>
    </citation>
    <scope>NUCLEOTIDE SEQUENCE</scope>
    <source>
        <strain evidence="2">PSN324</strain>
    </source>
</reference>
<feature type="transmembrane region" description="Helical" evidence="1">
    <location>
        <begin position="12"/>
        <end position="29"/>
    </location>
</feature>
<dbReference type="AlphaFoldDB" id="A0AAV9HB08"/>
<keyword evidence="1" id="KW-1133">Transmembrane helix</keyword>
<keyword evidence="1" id="KW-0812">Transmembrane</keyword>
<organism evidence="2 3">
    <name type="scientific">Cladorrhinum samala</name>
    <dbReference type="NCBI Taxonomy" id="585594"/>
    <lineage>
        <taxon>Eukaryota</taxon>
        <taxon>Fungi</taxon>
        <taxon>Dikarya</taxon>
        <taxon>Ascomycota</taxon>
        <taxon>Pezizomycotina</taxon>
        <taxon>Sordariomycetes</taxon>
        <taxon>Sordariomycetidae</taxon>
        <taxon>Sordariales</taxon>
        <taxon>Podosporaceae</taxon>
        <taxon>Cladorrhinum</taxon>
    </lineage>
</organism>
<reference evidence="2" key="2">
    <citation type="submission" date="2023-06" db="EMBL/GenBank/DDBJ databases">
        <authorList>
            <consortium name="Lawrence Berkeley National Laboratory"/>
            <person name="Mondo S.J."/>
            <person name="Hensen N."/>
            <person name="Bonometti L."/>
            <person name="Westerberg I."/>
            <person name="Brannstrom I.O."/>
            <person name="Guillou S."/>
            <person name="Cros-Aarteil S."/>
            <person name="Calhoun S."/>
            <person name="Haridas S."/>
            <person name="Kuo A."/>
            <person name="Pangilinan J."/>
            <person name="Riley R."/>
            <person name="Labutti K."/>
            <person name="Andreopoulos B."/>
            <person name="Lipzen A."/>
            <person name="Chen C."/>
            <person name="Yanf M."/>
            <person name="Daum C."/>
            <person name="Ng V."/>
            <person name="Clum A."/>
            <person name="Steindorff A."/>
            <person name="Ohm R."/>
            <person name="Martin F."/>
            <person name="Silar P."/>
            <person name="Natvig D."/>
            <person name="Lalanne C."/>
            <person name="Gautier V."/>
            <person name="Ament-Velasquez S.L."/>
            <person name="Kruys A."/>
            <person name="Hutchinson M.I."/>
            <person name="Powell A.J."/>
            <person name="Barry K."/>
            <person name="Miller A.N."/>
            <person name="Grigoriev I.V."/>
            <person name="Debuchy R."/>
            <person name="Gladieux P."/>
            <person name="Thoren M.H."/>
            <person name="Johannesson H."/>
        </authorList>
    </citation>
    <scope>NUCLEOTIDE SEQUENCE</scope>
    <source>
        <strain evidence="2">PSN324</strain>
    </source>
</reference>
<comment type="caution">
    <text evidence="2">The sequence shown here is derived from an EMBL/GenBank/DDBJ whole genome shotgun (WGS) entry which is preliminary data.</text>
</comment>
<dbReference type="Proteomes" id="UP001321749">
    <property type="component" value="Unassembled WGS sequence"/>
</dbReference>
<accession>A0AAV9HB08</accession>
<gene>
    <name evidence="2" type="ORF">QBC42DRAFT_47508</name>
</gene>
<sequence length="111" mass="12825">MLYGTTETKTYTSGVYGFFFSFFFFRFLYLERNWSLLYGDSPLEYPNGRRFHSVLPPISTLVFGSRVFFFSQAGLYLFTTRAESSGAQHVHHEGSKPGTFVYLVVVFRVAK</sequence>
<evidence type="ECO:0000313" key="2">
    <source>
        <dbReference type="EMBL" id="KAK4456965.1"/>
    </source>
</evidence>
<keyword evidence="1" id="KW-0472">Membrane</keyword>
<proteinExistence type="predicted"/>
<keyword evidence="3" id="KW-1185">Reference proteome</keyword>
<protein>
    <submittedName>
        <fullName evidence="2">Uncharacterized protein</fullName>
    </submittedName>
</protein>
<name>A0AAV9HB08_9PEZI</name>
<evidence type="ECO:0000313" key="3">
    <source>
        <dbReference type="Proteomes" id="UP001321749"/>
    </source>
</evidence>
<dbReference type="EMBL" id="MU865146">
    <property type="protein sequence ID" value="KAK4456965.1"/>
    <property type="molecule type" value="Genomic_DNA"/>
</dbReference>